<protein>
    <submittedName>
        <fullName evidence="2">Quinol monooxygenase</fullName>
        <ecNumber evidence="2">1.-.-.-</ecNumber>
    </submittedName>
</protein>
<dbReference type="PANTHER" id="PTHR33336">
    <property type="entry name" value="QUINOL MONOOXYGENASE YGIN-RELATED"/>
    <property type="match status" value="1"/>
</dbReference>
<evidence type="ECO:0000259" key="1">
    <source>
        <dbReference type="PROSITE" id="PS51725"/>
    </source>
</evidence>
<dbReference type="Pfam" id="PF03992">
    <property type="entry name" value="ABM"/>
    <property type="match status" value="1"/>
</dbReference>
<reference evidence="2 3" key="1">
    <citation type="submission" date="2023-03" db="EMBL/GenBank/DDBJ databases">
        <title>Isolation and description of six Streptomyces strains from soil environments, able to metabolize different microbial glucans.</title>
        <authorList>
            <person name="Widen T."/>
            <person name="Larsbrink J."/>
        </authorList>
    </citation>
    <scope>NUCLEOTIDE SEQUENCE [LARGE SCALE GENOMIC DNA]</scope>
    <source>
        <strain evidence="2 3">Mut1</strain>
    </source>
</reference>
<gene>
    <name evidence="2" type="ORF">P8A18_20985</name>
</gene>
<feature type="domain" description="ABM" evidence="1">
    <location>
        <begin position="3"/>
        <end position="92"/>
    </location>
</feature>
<evidence type="ECO:0000313" key="3">
    <source>
        <dbReference type="Proteomes" id="UP001239522"/>
    </source>
</evidence>
<dbReference type="EMBL" id="CP120997">
    <property type="protein sequence ID" value="WLQ35742.1"/>
    <property type="molecule type" value="Genomic_DNA"/>
</dbReference>
<name>A0ABY9HNX5_9ACTN</name>
<dbReference type="RefSeq" id="WP_037709443.1">
    <property type="nucleotide sequence ID" value="NZ_CP120997.1"/>
</dbReference>
<dbReference type="PANTHER" id="PTHR33336:SF3">
    <property type="entry name" value="ABM DOMAIN-CONTAINING PROTEIN"/>
    <property type="match status" value="1"/>
</dbReference>
<sequence>MPVTVVARWVAGEGHGDTIEKLLADITERSLAEPGCLAYSGYRAAGSDLEFVLIEEYADAGALERHQASDHYRDLVLGEVVPLLAERHVGRYTALRAA</sequence>
<dbReference type="EC" id="1.-.-.-" evidence="2"/>
<keyword evidence="2" id="KW-0560">Oxidoreductase</keyword>
<evidence type="ECO:0000313" key="2">
    <source>
        <dbReference type="EMBL" id="WLQ35742.1"/>
    </source>
</evidence>
<dbReference type="SUPFAM" id="SSF54909">
    <property type="entry name" value="Dimeric alpha+beta barrel"/>
    <property type="match status" value="1"/>
</dbReference>
<dbReference type="Gene3D" id="3.30.70.100">
    <property type="match status" value="1"/>
</dbReference>
<dbReference type="InterPro" id="IPR011008">
    <property type="entry name" value="Dimeric_a/b-barrel"/>
</dbReference>
<dbReference type="GO" id="GO:0004497">
    <property type="term" value="F:monooxygenase activity"/>
    <property type="evidence" value="ECO:0007669"/>
    <property type="project" value="UniProtKB-KW"/>
</dbReference>
<dbReference type="InterPro" id="IPR050744">
    <property type="entry name" value="AI-2_Isomerase_LsrG"/>
</dbReference>
<proteinExistence type="predicted"/>
<dbReference type="InterPro" id="IPR007138">
    <property type="entry name" value="ABM_dom"/>
</dbReference>
<organism evidence="2 3">
    <name type="scientific">Streptomyces castrisilvae</name>
    <dbReference type="NCBI Taxonomy" id="3033811"/>
    <lineage>
        <taxon>Bacteria</taxon>
        <taxon>Bacillati</taxon>
        <taxon>Actinomycetota</taxon>
        <taxon>Actinomycetes</taxon>
        <taxon>Kitasatosporales</taxon>
        <taxon>Streptomycetaceae</taxon>
        <taxon>Streptomyces</taxon>
    </lineage>
</organism>
<keyword evidence="3" id="KW-1185">Reference proteome</keyword>
<dbReference type="Proteomes" id="UP001239522">
    <property type="component" value="Chromosome"/>
</dbReference>
<accession>A0ABY9HNX5</accession>
<dbReference type="PROSITE" id="PS51725">
    <property type="entry name" value="ABM"/>
    <property type="match status" value="1"/>
</dbReference>
<keyword evidence="2" id="KW-0503">Monooxygenase</keyword>